<protein>
    <submittedName>
        <fullName evidence="7">HTH-type transcriptional regulator AcrR</fullName>
    </submittedName>
</protein>
<dbReference type="GO" id="GO:0000976">
    <property type="term" value="F:transcription cis-regulatory region binding"/>
    <property type="evidence" value="ECO:0007669"/>
    <property type="project" value="TreeGrafter"/>
</dbReference>
<reference evidence="7 8" key="1">
    <citation type="submission" date="2016-01" db="EMBL/GenBank/DDBJ databases">
        <title>Genome sequence of Oerskovia enterophila VJag, an agar and cellulose degrading bacterium.</title>
        <authorList>
            <person name="Poehlein A."/>
            <person name="Jag V."/>
            <person name="Bengelsdorf F."/>
            <person name="Duerre P."/>
            <person name="Daniel R."/>
        </authorList>
    </citation>
    <scope>NUCLEOTIDE SEQUENCE [LARGE SCALE GENOMIC DNA]</scope>
    <source>
        <strain evidence="7 8">VJag</strain>
    </source>
</reference>
<dbReference type="GO" id="GO:0003700">
    <property type="term" value="F:DNA-binding transcription factor activity"/>
    <property type="evidence" value="ECO:0007669"/>
    <property type="project" value="TreeGrafter"/>
</dbReference>
<dbReference type="PANTHER" id="PTHR30055:SF146">
    <property type="entry name" value="HTH-TYPE TRANSCRIPTIONAL DUAL REGULATOR CECR"/>
    <property type="match status" value="1"/>
</dbReference>
<keyword evidence="1" id="KW-0805">Transcription regulation</keyword>
<feature type="domain" description="HTH tetR-type" evidence="6">
    <location>
        <begin position="26"/>
        <end position="86"/>
    </location>
</feature>
<dbReference type="PANTHER" id="PTHR30055">
    <property type="entry name" value="HTH-TYPE TRANSCRIPTIONAL REGULATOR RUTR"/>
    <property type="match status" value="1"/>
</dbReference>
<evidence type="ECO:0000256" key="4">
    <source>
        <dbReference type="PROSITE-ProRule" id="PRU00335"/>
    </source>
</evidence>
<evidence type="ECO:0000313" key="7">
    <source>
        <dbReference type="EMBL" id="KZM34079.1"/>
    </source>
</evidence>
<dbReference type="Proteomes" id="UP000076447">
    <property type="component" value="Unassembled WGS sequence"/>
</dbReference>
<evidence type="ECO:0000256" key="3">
    <source>
        <dbReference type="ARBA" id="ARBA00023163"/>
    </source>
</evidence>
<accession>A0A163QEE4</accession>
<dbReference type="SUPFAM" id="SSF48498">
    <property type="entry name" value="Tetracyclin repressor-like, C-terminal domain"/>
    <property type="match status" value="1"/>
</dbReference>
<dbReference type="SUPFAM" id="SSF46689">
    <property type="entry name" value="Homeodomain-like"/>
    <property type="match status" value="1"/>
</dbReference>
<dbReference type="InterPro" id="IPR009057">
    <property type="entry name" value="Homeodomain-like_sf"/>
</dbReference>
<dbReference type="InterPro" id="IPR001647">
    <property type="entry name" value="HTH_TetR"/>
</dbReference>
<evidence type="ECO:0000313" key="8">
    <source>
        <dbReference type="Proteomes" id="UP000076447"/>
    </source>
</evidence>
<sequence>MTTTDHGSTRPPATRGPGRPRKGEQAARRAELLDVATRLFGARGFDATTIEAVAKEAGVTKRTIYQQFTDKAGLFVAAVESLHAHEREAQPGGEDLEALATRIVHTLHSDQAVTLHRLVIAEAPQFPDLAATFYARGPAGSIEALAAALAGPLGDGSASRVARSRAEALYTLLLGEPHRRRLLGLQGAPTLAQAREHAQRAIQVVRGPEPPAP</sequence>
<feature type="region of interest" description="Disordered" evidence="5">
    <location>
        <begin position="1"/>
        <end position="26"/>
    </location>
</feature>
<comment type="caution">
    <text evidence="7">The sequence shown here is derived from an EMBL/GenBank/DDBJ whole genome shotgun (WGS) entry which is preliminary data.</text>
</comment>
<dbReference type="OrthoDB" id="5118063at2"/>
<dbReference type="FunFam" id="1.10.10.60:FF:000141">
    <property type="entry name" value="TetR family transcriptional regulator"/>
    <property type="match status" value="1"/>
</dbReference>
<dbReference type="AlphaFoldDB" id="A0A163QEE4"/>
<name>A0A163QEE4_9CELL</name>
<dbReference type="InterPro" id="IPR050109">
    <property type="entry name" value="HTH-type_TetR-like_transc_reg"/>
</dbReference>
<dbReference type="InterPro" id="IPR039536">
    <property type="entry name" value="TetR_C_Proteobacteria"/>
</dbReference>
<dbReference type="GO" id="GO:0045892">
    <property type="term" value="P:negative regulation of DNA-templated transcription"/>
    <property type="evidence" value="ECO:0007669"/>
    <property type="project" value="UniProtKB-ARBA"/>
</dbReference>
<feature type="DNA-binding region" description="H-T-H motif" evidence="4">
    <location>
        <begin position="49"/>
        <end position="68"/>
    </location>
</feature>
<dbReference type="Gene3D" id="1.10.357.10">
    <property type="entry name" value="Tetracycline Repressor, domain 2"/>
    <property type="match status" value="1"/>
</dbReference>
<keyword evidence="2 4" id="KW-0238">DNA-binding</keyword>
<evidence type="ECO:0000256" key="2">
    <source>
        <dbReference type="ARBA" id="ARBA00023125"/>
    </source>
</evidence>
<dbReference type="PROSITE" id="PS50977">
    <property type="entry name" value="HTH_TETR_2"/>
    <property type="match status" value="1"/>
</dbReference>
<dbReference type="STRING" id="43678.OJAG_32310"/>
<evidence type="ECO:0000259" key="6">
    <source>
        <dbReference type="PROSITE" id="PS50977"/>
    </source>
</evidence>
<evidence type="ECO:0000256" key="5">
    <source>
        <dbReference type="SAM" id="MobiDB-lite"/>
    </source>
</evidence>
<proteinExistence type="predicted"/>
<dbReference type="Pfam" id="PF14246">
    <property type="entry name" value="TetR_C_7"/>
    <property type="match status" value="1"/>
</dbReference>
<dbReference type="Pfam" id="PF00440">
    <property type="entry name" value="TetR_N"/>
    <property type="match status" value="1"/>
</dbReference>
<dbReference type="EMBL" id="LRIE01000082">
    <property type="protein sequence ID" value="KZM34079.1"/>
    <property type="molecule type" value="Genomic_DNA"/>
</dbReference>
<organism evidence="7 8">
    <name type="scientific">Oerskovia enterophila</name>
    <dbReference type="NCBI Taxonomy" id="43678"/>
    <lineage>
        <taxon>Bacteria</taxon>
        <taxon>Bacillati</taxon>
        <taxon>Actinomycetota</taxon>
        <taxon>Actinomycetes</taxon>
        <taxon>Micrococcales</taxon>
        <taxon>Cellulomonadaceae</taxon>
        <taxon>Oerskovia</taxon>
    </lineage>
</organism>
<dbReference type="PRINTS" id="PR00455">
    <property type="entry name" value="HTHTETR"/>
</dbReference>
<dbReference type="PATRIC" id="fig|43678.3.peg.3389"/>
<evidence type="ECO:0000256" key="1">
    <source>
        <dbReference type="ARBA" id="ARBA00023015"/>
    </source>
</evidence>
<gene>
    <name evidence="7" type="primary">acrR_2</name>
    <name evidence="7" type="ORF">OJAG_32310</name>
</gene>
<keyword evidence="3" id="KW-0804">Transcription</keyword>
<dbReference type="InterPro" id="IPR036271">
    <property type="entry name" value="Tet_transcr_reg_TetR-rel_C_sf"/>
</dbReference>
<dbReference type="RefSeq" id="WP_068709666.1">
    <property type="nucleotide sequence ID" value="NZ_LRIE01000082.1"/>
</dbReference>